<evidence type="ECO:0000313" key="1">
    <source>
        <dbReference type="EMBL" id="KAG2922487.1"/>
    </source>
</evidence>
<accession>A0A8T1CGQ6</accession>
<evidence type="ECO:0000313" key="2">
    <source>
        <dbReference type="Proteomes" id="UP000736787"/>
    </source>
</evidence>
<reference evidence="1" key="1">
    <citation type="submission" date="2018-10" db="EMBL/GenBank/DDBJ databases">
        <title>Effector identification in a new, highly contiguous assembly of the strawberry crown rot pathogen Phytophthora cactorum.</title>
        <authorList>
            <person name="Armitage A.D."/>
            <person name="Nellist C.F."/>
            <person name="Bates H."/>
            <person name="Vickerstaff R.J."/>
            <person name="Harrison R.J."/>
        </authorList>
    </citation>
    <scope>NUCLEOTIDE SEQUENCE</scope>
    <source>
        <strain evidence="1">4040</strain>
    </source>
</reference>
<protein>
    <submittedName>
        <fullName evidence="1">Uncharacterized protein</fullName>
    </submittedName>
</protein>
<dbReference type="Proteomes" id="UP000736787">
    <property type="component" value="Unassembled WGS sequence"/>
</dbReference>
<sequence length="128" mass="13981">MKLVELYCMSVDMAILEAAATGQIERLNRLMPRFGGSKEDLGCKLTELAAAHARSEMIRVVYKGWKSSGESGGMSCARALSITAVNGHLEVMKCLLGRYGIDTLDPLKQALNHGHNDIVEVICEEMDP</sequence>
<organism evidence="1 2">
    <name type="scientific">Phytophthora cactorum</name>
    <dbReference type="NCBI Taxonomy" id="29920"/>
    <lineage>
        <taxon>Eukaryota</taxon>
        <taxon>Sar</taxon>
        <taxon>Stramenopiles</taxon>
        <taxon>Oomycota</taxon>
        <taxon>Peronosporomycetes</taxon>
        <taxon>Peronosporales</taxon>
        <taxon>Peronosporaceae</taxon>
        <taxon>Phytophthora</taxon>
    </lineage>
</organism>
<name>A0A8T1CGQ6_9STRA</name>
<dbReference type="SUPFAM" id="SSF48403">
    <property type="entry name" value="Ankyrin repeat"/>
    <property type="match status" value="1"/>
</dbReference>
<dbReference type="InterPro" id="IPR036770">
    <property type="entry name" value="Ankyrin_rpt-contain_sf"/>
</dbReference>
<dbReference type="EMBL" id="RCMK01000550">
    <property type="protein sequence ID" value="KAG2922487.1"/>
    <property type="molecule type" value="Genomic_DNA"/>
</dbReference>
<proteinExistence type="predicted"/>
<gene>
    <name evidence="1" type="ORF">PC117_g15967</name>
</gene>
<dbReference type="Gene3D" id="1.25.40.20">
    <property type="entry name" value="Ankyrin repeat-containing domain"/>
    <property type="match status" value="1"/>
</dbReference>
<dbReference type="AlphaFoldDB" id="A0A8T1CGQ6"/>
<comment type="caution">
    <text evidence="1">The sequence shown here is derived from an EMBL/GenBank/DDBJ whole genome shotgun (WGS) entry which is preliminary data.</text>
</comment>